<sequence length="129" mass="12905">MTGTRAFLRTPIAITLIALALAVRAMIPAGWMPAASGGFAVTLCTGGMVSTAWVDGEGRIHKEKPGESNSTEHCAFAGMAQAMLGGDVPAVALPVATAIAETRSRLSAVSIGKGLAAPPPPSTGPPAIL</sequence>
<name>A0ABV0B511_9SPHN</name>
<dbReference type="RefSeq" id="WP_346245292.1">
    <property type="nucleotide sequence ID" value="NZ_JBDIZK010000002.1"/>
</dbReference>
<reference evidence="1 2" key="1">
    <citation type="submission" date="2024-05" db="EMBL/GenBank/DDBJ databases">
        <title>Sphingomonas sp. HF-S3 16S ribosomal RNA gene Genome sequencing and assembly.</title>
        <authorList>
            <person name="Lee H."/>
        </authorList>
    </citation>
    <scope>NUCLEOTIDE SEQUENCE [LARGE SCALE GENOMIC DNA]</scope>
    <source>
        <strain evidence="1 2">HF-S3</strain>
    </source>
</reference>
<evidence type="ECO:0000313" key="1">
    <source>
        <dbReference type="EMBL" id="MEN3746287.1"/>
    </source>
</evidence>
<evidence type="ECO:0008006" key="3">
    <source>
        <dbReference type="Google" id="ProtNLM"/>
    </source>
</evidence>
<evidence type="ECO:0000313" key="2">
    <source>
        <dbReference type="Proteomes" id="UP001427805"/>
    </source>
</evidence>
<dbReference type="EMBL" id="JBDIZK010000002">
    <property type="protein sequence ID" value="MEN3746287.1"/>
    <property type="molecule type" value="Genomic_DNA"/>
</dbReference>
<accession>A0ABV0B511</accession>
<gene>
    <name evidence="1" type="ORF">TPR58_03845</name>
</gene>
<protein>
    <recommendedName>
        <fullName evidence="3">DUF2946 domain-containing protein</fullName>
    </recommendedName>
</protein>
<keyword evidence="2" id="KW-1185">Reference proteome</keyword>
<comment type="caution">
    <text evidence="1">The sequence shown here is derived from an EMBL/GenBank/DDBJ whole genome shotgun (WGS) entry which is preliminary data.</text>
</comment>
<proteinExistence type="predicted"/>
<organism evidence="1 2">
    <name type="scientific">Sphingomonas rustica</name>
    <dbReference type="NCBI Taxonomy" id="3103142"/>
    <lineage>
        <taxon>Bacteria</taxon>
        <taxon>Pseudomonadati</taxon>
        <taxon>Pseudomonadota</taxon>
        <taxon>Alphaproteobacteria</taxon>
        <taxon>Sphingomonadales</taxon>
        <taxon>Sphingomonadaceae</taxon>
        <taxon>Sphingomonas</taxon>
    </lineage>
</organism>
<dbReference type="Proteomes" id="UP001427805">
    <property type="component" value="Unassembled WGS sequence"/>
</dbReference>